<evidence type="ECO:0000313" key="7">
    <source>
        <dbReference type="Proteomes" id="UP000243519"/>
    </source>
</evidence>
<dbReference type="PROSITE" id="PS51388">
    <property type="entry name" value="GED"/>
    <property type="match status" value="1"/>
</dbReference>
<dbReference type="Pfam" id="PF02212">
    <property type="entry name" value="GED"/>
    <property type="match status" value="1"/>
</dbReference>
<reference evidence="6 7" key="1">
    <citation type="submission" date="2016-05" db="EMBL/GenBank/DDBJ databases">
        <title>Genome sequencing of Trichophyton violaceum CMCC(F)T3l isolated from hair.</title>
        <authorList>
            <person name="Zhan P."/>
            <person name="Tao Y."/>
            <person name="Liu W."/>
        </authorList>
    </citation>
    <scope>NUCLEOTIDE SEQUENCE [LARGE SCALE GENOMIC DNA]</scope>
    <source>
        <strain evidence="7">CMCC(F)T3l</strain>
    </source>
</reference>
<keyword evidence="3" id="KW-0175">Coiled coil</keyword>
<dbReference type="OrthoDB" id="5061070at2759"/>
<protein>
    <submittedName>
        <fullName evidence="6">Dynamin family protein</fullName>
    </submittedName>
</protein>
<dbReference type="Gene3D" id="3.40.50.300">
    <property type="entry name" value="P-loop containing nucleotide triphosphate hydrolases"/>
    <property type="match status" value="2"/>
</dbReference>
<dbReference type="InterPro" id="IPR003130">
    <property type="entry name" value="GED"/>
</dbReference>
<name>A0A178FNN3_TRIVO</name>
<feature type="coiled-coil region" evidence="3">
    <location>
        <begin position="14"/>
        <end position="41"/>
    </location>
</feature>
<accession>A0A178FNN3</accession>
<dbReference type="InterPro" id="IPR020850">
    <property type="entry name" value="GED_dom"/>
</dbReference>
<comment type="caution">
    <text evidence="6">The sequence shown here is derived from an EMBL/GenBank/DDBJ whole genome shotgun (WGS) entry which is preliminary data.</text>
</comment>
<evidence type="ECO:0000256" key="2">
    <source>
        <dbReference type="ARBA" id="ARBA00023134"/>
    </source>
</evidence>
<proteinExistence type="predicted"/>
<dbReference type="GO" id="GO:0005874">
    <property type="term" value="C:microtubule"/>
    <property type="evidence" value="ECO:0007669"/>
    <property type="project" value="TreeGrafter"/>
</dbReference>
<evidence type="ECO:0000256" key="4">
    <source>
        <dbReference type="SAM" id="MobiDB-lite"/>
    </source>
</evidence>
<evidence type="ECO:0000313" key="6">
    <source>
        <dbReference type="EMBL" id="OAL73674.1"/>
    </source>
</evidence>
<dbReference type="GO" id="GO:0005886">
    <property type="term" value="C:plasma membrane"/>
    <property type="evidence" value="ECO:0007669"/>
    <property type="project" value="TreeGrafter"/>
</dbReference>
<dbReference type="SUPFAM" id="SSF52540">
    <property type="entry name" value="P-loop containing nucleoside triphosphate hydrolases"/>
    <property type="match status" value="1"/>
</dbReference>
<dbReference type="Pfam" id="PF01031">
    <property type="entry name" value="Dynamin_M"/>
    <property type="match status" value="1"/>
</dbReference>
<dbReference type="InterPro" id="IPR027417">
    <property type="entry name" value="P-loop_NTPase"/>
</dbReference>
<feature type="domain" description="GED" evidence="5">
    <location>
        <begin position="622"/>
        <end position="718"/>
    </location>
</feature>
<dbReference type="GO" id="GO:0031623">
    <property type="term" value="P:receptor internalization"/>
    <property type="evidence" value="ECO:0007669"/>
    <property type="project" value="TreeGrafter"/>
</dbReference>
<dbReference type="InterPro" id="IPR022812">
    <property type="entry name" value="Dynamin"/>
</dbReference>
<dbReference type="EMBL" id="LHPN01000002">
    <property type="protein sequence ID" value="OAL73674.1"/>
    <property type="molecule type" value="Genomic_DNA"/>
</dbReference>
<dbReference type="Pfam" id="PF00350">
    <property type="entry name" value="Dynamin_N"/>
    <property type="match status" value="1"/>
</dbReference>
<dbReference type="InterPro" id="IPR000375">
    <property type="entry name" value="Dynamin_stalk"/>
</dbReference>
<dbReference type="Proteomes" id="UP000243519">
    <property type="component" value="Unassembled WGS sequence"/>
</dbReference>
<feature type="region of interest" description="Disordered" evidence="4">
    <location>
        <begin position="378"/>
        <end position="419"/>
    </location>
</feature>
<dbReference type="InterPro" id="IPR045063">
    <property type="entry name" value="Dynamin_N"/>
</dbReference>
<dbReference type="SMART" id="SM00053">
    <property type="entry name" value="DYNc"/>
    <property type="match status" value="1"/>
</dbReference>
<dbReference type="InterPro" id="IPR001401">
    <property type="entry name" value="Dynamin_GTPase"/>
</dbReference>
<gene>
    <name evidence="6" type="ORF">A7D00_1702</name>
</gene>
<organism evidence="6 7">
    <name type="scientific">Trichophyton violaceum</name>
    <dbReference type="NCBI Taxonomy" id="34388"/>
    <lineage>
        <taxon>Eukaryota</taxon>
        <taxon>Fungi</taxon>
        <taxon>Dikarya</taxon>
        <taxon>Ascomycota</taxon>
        <taxon>Pezizomycotina</taxon>
        <taxon>Eurotiomycetes</taxon>
        <taxon>Eurotiomycetidae</taxon>
        <taxon>Onygenales</taxon>
        <taxon>Arthrodermataceae</taxon>
        <taxon>Trichophyton</taxon>
    </lineage>
</organism>
<sequence length="726" mass="82361">MAAEIHSSPSTVGIEEKNASIDFLSQNMREMVKKIQDLRHLGIENHTLPLPKIVVVGDQSVGKSSLIEGMSEIKVPRSAGCCTRCPLEINLSESDGPWTCRLLLMKKYMYDAAGRTRGATNARPLGPWIEQDPEELHFATLTDKTLLQEHLKWAQLATLNPGRSHTDFIPGEDQETDSTYSQVNAARIIRDIPGARDRTVGVLTKPDRVELKNGNEYNQWREILRGEKFATGHGYFVVQNNPDPRIDHATARADEGYFFSNPPWTTELAEYNDRFGTRRLQTALSKLLLRLIQDSLPGIINQINTQAQYVDQALAKLPNPPSANVAYILCQKLNSFMNNVQMHVDGGSAQYPFLKQWGIIASEFQQYLTASRPGLKLNTPSEFVSPERKGDASASSSKVQKRKSTPQTNGAGDLKKMKIGDLANGSTPDVSEFKVHGHFDHFPKPAKSFTLPEVRNINADTYASGVPGLGNPHAVEALNRISVSHWEDPMKTFLLVTYRLMAGVLLHEMRYVFGQYEQTALFEELKVIIMEFLESIRIEHFHQAESVFNIECLKPFTMANDLFRRGQEEAYGYFFHKRYEARVTQYVKLIDAQQQQTTGKPSRTDPSKVTEKELGPDEFAKELEIMSASRAYYDIASSRFVDTTCQGIHIKLFMRCRDELRGEIEQKLGILNENASERCTELMAEDRERQLRRMHLLKEKEKLDKAQEWLKVAEKTPEPLFYDSNP</sequence>
<dbReference type="GO" id="GO:0005525">
    <property type="term" value="F:GTP binding"/>
    <property type="evidence" value="ECO:0007669"/>
    <property type="project" value="InterPro"/>
</dbReference>
<dbReference type="GO" id="GO:0008017">
    <property type="term" value="F:microtubule binding"/>
    <property type="evidence" value="ECO:0007669"/>
    <property type="project" value="TreeGrafter"/>
</dbReference>
<evidence type="ECO:0000256" key="3">
    <source>
        <dbReference type="SAM" id="Coils"/>
    </source>
</evidence>
<keyword evidence="7" id="KW-1185">Reference proteome</keyword>
<dbReference type="AlphaFoldDB" id="A0A178FNN3"/>
<evidence type="ECO:0000256" key="1">
    <source>
        <dbReference type="ARBA" id="ARBA00022741"/>
    </source>
</evidence>
<dbReference type="GO" id="GO:0003924">
    <property type="term" value="F:GTPase activity"/>
    <property type="evidence" value="ECO:0007669"/>
    <property type="project" value="InterPro"/>
</dbReference>
<evidence type="ECO:0000259" key="5">
    <source>
        <dbReference type="PROSITE" id="PS51388"/>
    </source>
</evidence>
<dbReference type="PANTHER" id="PTHR11566:SF131">
    <property type="entry name" value="GTPASE, PUTATIVE (AFU_ORTHOLOGUE AFUA_6G07630)-RELATED"/>
    <property type="match status" value="1"/>
</dbReference>
<dbReference type="PANTHER" id="PTHR11566">
    <property type="entry name" value="DYNAMIN"/>
    <property type="match status" value="1"/>
</dbReference>
<dbReference type="PRINTS" id="PR00195">
    <property type="entry name" value="DYNAMIN"/>
</dbReference>
<keyword evidence="2" id="KW-0342">GTP-binding</keyword>
<dbReference type="GO" id="GO:0005737">
    <property type="term" value="C:cytoplasm"/>
    <property type="evidence" value="ECO:0007669"/>
    <property type="project" value="TreeGrafter"/>
</dbReference>
<dbReference type="Gene3D" id="1.20.120.1240">
    <property type="entry name" value="Dynamin, middle domain"/>
    <property type="match status" value="1"/>
</dbReference>
<keyword evidence="1" id="KW-0547">Nucleotide-binding</keyword>